<protein>
    <recommendedName>
        <fullName evidence="4">G-protein coupled receptors family 1 profile domain-containing protein</fullName>
    </recommendedName>
</protein>
<reference evidence="2 3" key="1">
    <citation type="journal article" date="2015" name="Genome Biol.">
        <title>Comparative genomics of Steinernema reveals deeply conserved gene regulatory networks.</title>
        <authorList>
            <person name="Dillman A.R."/>
            <person name="Macchietto M."/>
            <person name="Porter C.F."/>
            <person name="Rogers A."/>
            <person name="Williams B."/>
            <person name="Antoshechkin I."/>
            <person name="Lee M.M."/>
            <person name="Goodwin Z."/>
            <person name="Lu X."/>
            <person name="Lewis E.E."/>
            <person name="Goodrich-Blair H."/>
            <person name="Stock S.P."/>
            <person name="Adams B.J."/>
            <person name="Sternberg P.W."/>
            <person name="Mortazavi A."/>
        </authorList>
    </citation>
    <scope>NUCLEOTIDE SEQUENCE [LARGE SCALE GENOMIC DNA]</scope>
    <source>
        <strain evidence="2 3">ALL</strain>
    </source>
</reference>
<keyword evidence="3" id="KW-1185">Reference proteome</keyword>
<feature type="transmembrane region" description="Helical" evidence="1">
    <location>
        <begin position="92"/>
        <end position="114"/>
    </location>
</feature>
<sequence>MDNAARLERYVELAVYFSDATSIPLKLFFLYIVIFYTPKRLRRVSLFIINEMVWNFLANILYCFAIFIPVLPAQCCIFNDMSGWFVFLGAEFAGHFFCKLLFLLIVQCAVSIVLSFHFRYLVICHSQWIKNINSVWGYVYGIGLHLVFSVFLLYTGQQFEISLEDYPNQNDLPGQKKLFCYHPYGSRKTVFVVGLFGMFLAFIILVLIPIILSFLHLKRQERTVQARTANMQRKILWNLIKLAMVPVFMGFFPVLLGAFSLYFTYVNGTNEIISISMVVMLNHGTVYGIVTFCVFPEYRKAVKQILGRLVYKITGSSASKVYFVKVKPTF</sequence>
<reference evidence="2 3" key="2">
    <citation type="journal article" date="2019" name="G3 (Bethesda)">
        <title>Hybrid Assembly of the Genome of the Entomopathogenic Nematode Steinernema carpocapsae Identifies the X-Chromosome.</title>
        <authorList>
            <person name="Serra L."/>
            <person name="Macchietto M."/>
            <person name="Macias-Munoz A."/>
            <person name="McGill C.J."/>
            <person name="Rodriguez I.M."/>
            <person name="Rodriguez B."/>
            <person name="Murad R."/>
            <person name="Mortazavi A."/>
        </authorList>
    </citation>
    <scope>NUCLEOTIDE SEQUENCE [LARGE SCALE GENOMIC DNA]</scope>
    <source>
        <strain evidence="2 3">ALL</strain>
    </source>
</reference>
<evidence type="ECO:0000313" key="2">
    <source>
        <dbReference type="EMBL" id="TKR73254.1"/>
    </source>
</evidence>
<organism evidence="2 3">
    <name type="scientific">Steinernema carpocapsae</name>
    <name type="common">Entomopathogenic nematode</name>
    <dbReference type="NCBI Taxonomy" id="34508"/>
    <lineage>
        <taxon>Eukaryota</taxon>
        <taxon>Metazoa</taxon>
        <taxon>Ecdysozoa</taxon>
        <taxon>Nematoda</taxon>
        <taxon>Chromadorea</taxon>
        <taxon>Rhabditida</taxon>
        <taxon>Tylenchina</taxon>
        <taxon>Panagrolaimomorpha</taxon>
        <taxon>Strongyloidoidea</taxon>
        <taxon>Steinernematidae</taxon>
        <taxon>Steinernema</taxon>
    </lineage>
</organism>
<feature type="transmembrane region" description="Helical" evidence="1">
    <location>
        <begin position="191"/>
        <end position="215"/>
    </location>
</feature>
<dbReference type="Proteomes" id="UP000298663">
    <property type="component" value="Unassembled WGS sequence"/>
</dbReference>
<gene>
    <name evidence="2" type="ORF">L596_020588</name>
</gene>
<comment type="caution">
    <text evidence="2">The sequence shown here is derived from an EMBL/GenBank/DDBJ whole genome shotgun (WGS) entry which is preliminary data.</text>
</comment>
<keyword evidence="1" id="KW-0472">Membrane</keyword>
<keyword evidence="1" id="KW-1133">Transmembrane helix</keyword>
<dbReference type="PANTHER" id="PTHR22941:SF26">
    <property type="entry name" value="SERPENTINE RECEPTOR, CLASS H"/>
    <property type="match status" value="1"/>
</dbReference>
<keyword evidence="1" id="KW-0812">Transmembrane</keyword>
<dbReference type="InterPro" id="IPR053220">
    <property type="entry name" value="Nematode_rcpt-like_serp_H"/>
</dbReference>
<feature type="transmembrane region" description="Helical" evidence="1">
    <location>
        <begin position="48"/>
        <end position="72"/>
    </location>
</feature>
<evidence type="ECO:0000313" key="3">
    <source>
        <dbReference type="Proteomes" id="UP000298663"/>
    </source>
</evidence>
<feature type="transmembrane region" description="Helical" evidence="1">
    <location>
        <begin position="135"/>
        <end position="154"/>
    </location>
</feature>
<accession>A0A4U5MU61</accession>
<dbReference type="InterPro" id="IPR019422">
    <property type="entry name" value="7TM_GPCR_serpentine_rcpt_Srh"/>
</dbReference>
<dbReference type="Pfam" id="PF10318">
    <property type="entry name" value="7TM_GPCR_Srh"/>
    <property type="match status" value="1"/>
</dbReference>
<dbReference type="Gene3D" id="1.20.1070.10">
    <property type="entry name" value="Rhodopsin 7-helix transmembrane proteins"/>
    <property type="match status" value="1"/>
</dbReference>
<evidence type="ECO:0008006" key="4">
    <source>
        <dbReference type="Google" id="ProtNLM"/>
    </source>
</evidence>
<feature type="transmembrane region" description="Helical" evidence="1">
    <location>
        <begin position="272"/>
        <end position="295"/>
    </location>
</feature>
<name>A0A4U5MU61_STECR</name>
<feature type="transmembrane region" description="Helical" evidence="1">
    <location>
        <begin position="13"/>
        <end position="36"/>
    </location>
</feature>
<dbReference type="SUPFAM" id="SSF81321">
    <property type="entry name" value="Family A G protein-coupled receptor-like"/>
    <property type="match status" value="1"/>
</dbReference>
<dbReference type="EMBL" id="AZBU02000006">
    <property type="protein sequence ID" value="TKR73254.1"/>
    <property type="molecule type" value="Genomic_DNA"/>
</dbReference>
<feature type="transmembrane region" description="Helical" evidence="1">
    <location>
        <begin position="236"/>
        <end position="266"/>
    </location>
</feature>
<evidence type="ECO:0000256" key="1">
    <source>
        <dbReference type="SAM" id="Phobius"/>
    </source>
</evidence>
<dbReference type="AlphaFoldDB" id="A0A4U5MU61"/>
<dbReference type="PANTHER" id="PTHR22941">
    <property type="entry name" value="SERPENTINE RECEPTOR"/>
    <property type="match status" value="1"/>
</dbReference>
<proteinExistence type="predicted"/>